<sequence length="149" mass="16960">MSHALGGYDDRHDGIVRGWPAPREELTGLWYSQLARADVFFPRCCAGRLRGKERRKKSDDSRPPEKRIDRPTDDSSAAAAHKRIAQRQRQHHTAFALALIPILHHLDHRRMTARLLQTVLAPTPALQPPTIATQHQYSPFHFPVPTKPT</sequence>
<keyword evidence="3" id="KW-1185">Reference proteome</keyword>
<dbReference type="OrthoDB" id="10458002at2759"/>
<accession>A0A2P5IDT1</accession>
<dbReference type="AlphaFoldDB" id="A0A2P5IDT1"/>
<organism evidence="2 3">
    <name type="scientific">Diaporthe helianthi</name>
    <dbReference type="NCBI Taxonomy" id="158607"/>
    <lineage>
        <taxon>Eukaryota</taxon>
        <taxon>Fungi</taxon>
        <taxon>Dikarya</taxon>
        <taxon>Ascomycota</taxon>
        <taxon>Pezizomycotina</taxon>
        <taxon>Sordariomycetes</taxon>
        <taxon>Sordariomycetidae</taxon>
        <taxon>Diaporthales</taxon>
        <taxon>Diaporthaceae</taxon>
        <taxon>Diaporthe</taxon>
    </lineage>
</organism>
<feature type="region of interest" description="Disordered" evidence="1">
    <location>
        <begin position="51"/>
        <end position="87"/>
    </location>
</feature>
<protein>
    <submittedName>
        <fullName evidence="2">Uncharacterized protein</fullName>
    </submittedName>
</protein>
<evidence type="ECO:0000313" key="3">
    <source>
        <dbReference type="Proteomes" id="UP000094444"/>
    </source>
</evidence>
<dbReference type="InParanoid" id="A0A2P5IDT1"/>
<dbReference type="EMBL" id="MAVT02000038">
    <property type="protein sequence ID" value="POS80651.1"/>
    <property type="molecule type" value="Genomic_DNA"/>
</dbReference>
<comment type="caution">
    <text evidence="2">The sequence shown here is derived from an EMBL/GenBank/DDBJ whole genome shotgun (WGS) entry which is preliminary data.</text>
</comment>
<proteinExistence type="predicted"/>
<feature type="compositionally biased region" description="Basic and acidic residues" evidence="1">
    <location>
        <begin position="56"/>
        <end position="73"/>
    </location>
</feature>
<name>A0A2P5IDT1_DIAHE</name>
<evidence type="ECO:0000313" key="2">
    <source>
        <dbReference type="EMBL" id="POS80651.1"/>
    </source>
</evidence>
<gene>
    <name evidence="2" type="ORF">DHEL01_v200937</name>
</gene>
<evidence type="ECO:0000256" key="1">
    <source>
        <dbReference type="SAM" id="MobiDB-lite"/>
    </source>
</evidence>
<dbReference type="Proteomes" id="UP000094444">
    <property type="component" value="Unassembled WGS sequence"/>
</dbReference>
<reference evidence="2" key="1">
    <citation type="submission" date="2017-09" db="EMBL/GenBank/DDBJ databases">
        <title>Polyketide synthases of a Diaporthe helianthi virulent isolate.</title>
        <authorList>
            <person name="Baroncelli R."/>
        </authorList>
    </citation>
    <scope>NUCLEOTIDE SEQUENCE [LARGE SCALE GENOMIC DNA]</scope>
    <source>
        <strain evidence="2">7/96</strain>
    </source>
</reference>